<dbReference type="EMBL" id="CP002787">
    <property type="protein sequence ID" value="AEF43039.1"/>
    <property type="molecule type" value="Genomic_DNA"/>
</dbReference>
<feature type="region of interest" description="Disordered" evidence="1">
    <location>
        <begin position="100"/>
        <end position="119"/>
    </location>
</feature>
<sequence length="119" mass="12847">MRAQARQRTLGALARRRQRDELNATRLEEFFTAAEREAAIDHDTEREIAAVREKAAARKHALTDTKHAALAGIHSNGETASTIAQWTGLPAKDIRALLHHTSAPAATPAAHDPAITGAD</sequence>
<evidence type="ECO:0000313" key="2">
    <source>
        <dbReference type="EMBL" id="AEF43039.1"/>
    </source>
</evidence>
<name>F6ESB7_HOYSD</name>
<accession>F6ESB7</accession>
<dbReference type="HOGENOM" id="CLU_151116_0_0_11"/>
<gene>
    <name evidence="2" type="ordered locus">AS9A_P10022</name>
</gene>
<evidence type="ECO:0000256" key="1">
    <source>
        <dbReference type="SAM" id="MobiDB-lite"/>
    </source>
</evidence>
<proteinExistence type="predicted"/>
<dbReference type="KEGG" id="asd:AS9A_P10022"/>
<dbReference type="AlphaFoldDB" id="F6ESB7"/>
<keyword evidence="3" id="KW-1185">Reference proteome</keyword>
<dbReference type="Proteomes" id="UP000009235">
    <property type="component" value="Plasmid pAS9A-1"/>
</dbReference>
<reference evidence="2 3" key="1">
    <citation type="journal article" date="2011" name="J. Bacteriol.">
        <title>Complete genome sequence of Amycolicicoccus subflavus DQS3-9A1T, an actinomycete isolated from crude oil-polluted soil.</title>
        <authorList>
            <person name="Cai M."/>
            <person name="Chen W.M."/>
            <person name="Nie Y."/>
            <person name="Chi C.Q."/>
            <person name="Wang Y.N."/>
            <person name="Tang Y.Q."/>
            <person name="Li G.Y."/>
            <person name="Wu X.L."/>
        </authorList>
    </citation>
    <scope>NUCLEOTIDE SEQUENCE [LARGE SCALE GENOMIC DNA]</scope>
    <source>
        <strain evidence="3">DSM 45089 / DQS3-9A1</strain>
        <plasmid evidence="2 3">pAS9A-1</plasmid>
    </source>
</reference>
<keyword evidence="2" id="KW-0614">Plasmid</keyword>
<protein>
    <submittedName>
        <fullName evidence="2">Uncharacterized protein</fullName>
    </submittedName>
</protein>
<evidence type="ECO:0000313" key="3">
    <source>
        <dbReference type="Proteomes" id="UP000009235"/>
    </source>
</evidence>
<geneLocation type="plasmid" evidence="2 3">
    <name>pAS9A-1</name>
</geneLocation>
<organism evidence="2 3">
    <name type="scientific">Hoyosella subflava (strain DSM 45089 / JCM 17490 / NBRC 109087 / DQS3-9A1)</name>
    <name type="common">Amycolicicoccus subflavus</name>
    <dbReference type="NCBI Taxonomy" id="443218"/>
    <lineage>
        <taxon>Bacteria</taxon>
        <taxon>Bacillati</taxon>
        <taxon>Actinomycetota</taxon>
        <taxon>Actinomycetes</taxon>
        <taxon>Mycobacteriales</taxon>
        <taxon>Hoyosellaceae</taxon>
        <taxon>Hoyosella</taxon>
    </lineage>
</organism>